<gene>
    <name evidence="1" type="ORF">I5M32_13035</name>
</gene>
<evidence type="ECO:0000313" key="2">
    <source>
        <dbReference type="Proteomes" id="UP000660024"/>
    </source>
</evidence>
<dbReference type="RefSeq" id="WP_200587101.1">
    <property type="nucleotide sequence ID" value="NZ_JAEHFY010000018.1"/>
</dbReference>
<keyword evidence="2" id="KW-1185">Reference proteome</keyword>
<dbReference type="EMBL" id="JAEHFY010000018">
    <property type="protein sequence ID" value="MBK0383886.1"/>
    <property type="molecule type" value="Genomic_DNA"/>
</dbReference>
<comment type="caution">
    <text evidence="1">The sequence shown here is derived from an EMBL/GenBank/DDBJ whole genome shotgun (WGS) entry which is preliminary data.</text>
</comment>
<dbReference type="Proteomes" id="UP000660024">
    <property type="component" value="Unassembled WGS sequence"/>
</dbReference>
<accession>A0ABS1BMB3</accession>
<organism evidence="1 2">
    <name type="scientific">Pedobacter segetis</name>
    <dbReference type="NCBI Taxonomy" id="2793069"/>
    <lineage>
        <taxon>Bacteria</taxon>
        <taxon>Pseudomonadati</taxon>
        <taxon>Bacteroidota</taxon>
        <taxon>Sphingobacteriia</taxon>
        <taxon>Sphingobacteriales</taxon>
        <taxon>Sphingobacteriaceae</taxon>
        <taxon>Pedobacter</taxon>
    </lineage>
</organism>
<protein>
    <submittedName>
        <fullName evidence="1">Uncharacterized protein</fullName>
    </submittedName>
</protein>
<evidence type="ECO:0000313" key="1">
    <source>
        <dbReference type="EMBL" id="MBK0383886.1"/>
    </source>
</evidence>
<name>A0ABS1BMB3_9SPHI</name>
<proteinExistence type="predicted"/>
<sequence length="66" mass="7274">MMITEHHKFNMIGAFNTSPAGGYILFAYCFTHKGQKKACPKTGGDAVPIVNQKKIGNFLNCRISLI</sequence>
<reference evidence="1 2" key="1">
    <citation type="submission" date="2020-12" db="EMBL/GenBank/DDBJ databases">
        <title>Bacterial novel species Pedobacter sp. SD-b isolated from soil.</title>
        <authorList>
            <person name="Jung H.-Y."/>
        </authorList>
    </citation>
    <scope>NUCLEOTIDE SEQUENCE [LARGE SCALE GENOMIC DNA]</scope>
    <source>
        <strain evidence="1 2">SD-b</strain>
    </source>
</reference>